<evidence type="ECO:0000313" key="3">
    <source>
        <dbReference type="Proteomes" id="UP000535543"/>
    </source>
</evidence>
<proteinExistence type="predicted"/>
<protein>
    <submittedName>
        <fullName evidence="2">Uncharacterized protein</fullName>
    </submittedName>
</protein>
<dbReference type="InterPro" id="IPR046652">
    <property type="entry name" value="DUF6764"/>
</dbReference>
<keyword evidence="3" id="KW-1185">Reference proteome</keyword>
<evidence type="ECO:0000313" key="2">
    <source>
        <dbReference type="EMBL" id="NMN95369.1"/>
    </source>
</evidence>
<name>A0A848KAL7_9NOCA</name>
<dbReference type="RefSeq" id="WP_169586195.1">
    <property type="nucleotide sequence ID" value="NZ_VCQU01000003.1"/>
</dbReference>
<gene>
    <name evidence="2" type="ORF">FGL95_10035</name>
</gene>
<dbReference type="EMBL" id="VCQU01000003">
    <property type="protein sequence ID" value="NMN95369.1"/>
    <property type="molecule type" value="Genomic_DNA"/>
</dbReference>
<sequence length="165" mass="15246">MKMLGYVAGAVLAVGCTALCPGQAVASPLQCISTGDQKLTVIEGGTACGSEAVANGAAAAYGIDGIGYAKAIGGATALGLGVSGGVGASEGVGGVPIAIGLGPGSVAIVSVDYGAMSLAVAFPGSQALVANSDQGVVCAGGAAFAWNMLAGKACIATGAGILALG</sequence>
<keyword evidence="1" id="KW-0732">Signal</keyword>
<evidence type="ECO:0000256" key="1">
    <source>
        <dbReference type="SAM" id="SignalP"/>
    </source>
</evidence>
<comment type="caution">
    <text evidence="2">The sequence shown here is derived from an EMBL/GenBank/DDBJ whole genome shotgun (WGS) entry which is preliminary data.</text>
</comment>
<organism evidence="2 3">
    <name type="scientific">Antrihabitans stalactiti</name>
    <dbReference type="NCBI Taxonomy" id="2584121"/>
    <lineage>
        <taxon>Bacteria</taxon>
        <taxon>Bacillati</taxon>
        <taxon>Actinomycetota</taxon>
        <taxon>Actinomycetes</taxon>
        <taxon>Mycobacteriales</taxon>
        <taxon>Nocardiaceae</taxon>
        <taxon>Antrihabitans</taxon>
    </lineage>
</organism>
<reference evidence="2 3" key="1">
    <citation type="submission" date="2019-05" db="EMBL/GenBank/DDBJ databases">
        <authorList>
            <person name="Lee S.D."/>
        </authorList>
    </citation>
    <scope>NUCLEOTIDE SEQUENCE [LARGE SCALE GENOMIC DNA]</scope>
    <source>
        <strain evidence="2 3">YC2-7</strain>
    </source>
</reference>
<feature type="chain" id="PRO_5032485900" evidence="1">
    <location>
        <begin position="27"/>
        <end position="165"/>
    </location>
</feature>
<dbReference type="PROSITE" id="PS51257">
    <property type="entry name" value="PROKAR_LIPOPROTEIN"/>
    <property type="match status" value="1"/>
</dbReference>
<feature type="signal peptide" evidence="1">
    <location>
        <begin position="1"/>
        <end position="26"/>
    </location>
</feature>
<dbReference type="Pfam" id="PF20550">
    <property type="entry name" value="DUF6764"/>
    <property type="match status" value="1"/>
</dbReference>
<dbReference type="AlphaFoldDB" id="A0A848KAL7"/>
<reference evidence="2 3" key="2">
    <citation type="submission" date="2020-06" db="EMBL/GenBank/DDBJ databases">
        <title>Antribacter stalactiti gen. nov., sp. nov., a new member of the family Nacardiaceae isolated from a cave.</title>
        <authorList>
            <person name="Kim I.S."/>
        </authorList>
    </citation>
    <scope>NUCLEOTIDE SEQUENCE [LARGE SCALE GENOMIC DNA]</scope>
    <source>
        <strain evidence="2 3">YC2-7</strain>
    </source>
</reference>
<accession>A0A848KAL7</accession>
<dbReference type="Proteomes" id="UP000535543">
    <property type="component" value="Unassembled WGS sequence"/>
</dbReference>